<dbReference type="CDD" id="cd04886">
    <property type="entry name" value="ACT_ThrD-II-like"/>
    <property type="match status" value="1"/>
</dbReference>
<evidence type="ECO:0000256" key="1">
    <source>
        <dbReference type="ARBA" id="ARBA00001933"/>
    </source>
</evidence>
<evidence type="ECO:0000313" key="7">
    <source>
        <dbReference type="EMBL" id="KHJ86244.1"/>
    </source>
</evidence>
<dbReference type="Gene3D" id="3.40.50.1100">
    <property type="match status" value="3"/>
</dbReference>
<dbReference type="InterPro" id="IPR050147">
    <property type="entry name" value="Ser/Thr_Dehydratase"/>
</dbReference>
<dbReference type="GO" id="GO:0003941">
    <property type="term" value="F:L-serine ammonia-lyase activity"/>
    <property type="evidence" value="ECO:0007669"/>
    <property type="project" value="TreeGrafter"/>
</dbReference>
<dbReference type="PANTHER" id="PTHR48078:SF19">
    <property type="entry name" value="ACT DOMAIN-CONTAINING PROTEIN"/>
    <property type="match status" value="1"/>
</dbReference>
<sequence length="509" mass="53828">MALSEENRQKGVFVGSNGNYALAMACHAKQLGVPLTVVVPRFIPLSAISLCKDFGAKVVVEGKNHVESKRLAFRLAKENGGTFIDGHDHIDVIAGAGSIAIEILEQVKDVDTVVVPVGGGALLAGICVAVKELSPQTKVVAVEPKAAPCFSSAMKSGQPVRIKAEHSLASSLVVSRAGYNSFNIVKNKIEKIIDVKEESLALGVLRLLEQEKTVVEGAAALGPAALLEGSIQGSPGKNVVCILTGGNIDSTVVGRSVEKGLLADDRLVMFEVFIPDRPGSICEIFEITSHTGGSVKDISMEHVFHQFGMFTLKMKVVVETRGLEHSKELRDVLCKRFRTGSFKERGARNALMALSEENRNKGVCHFYLPTSLYQNGGTFIDGHDHIDVIAGAGSIAIEIVEQVKDVDTVVVPVGGGALLAGICVAVKELSPQTKVVAVEPKAAPCFSSAMKSGQPVRIKAEHSLASSLVVSRAGYNSFNIVKGLPLDFSVGSCTFIHSSSLGYVTDGSS</sequence>
<dbReference type="Pfam" id="PF00291">
    <property type="entry name" value="PALP"/>
    <property type="match status" value="2"/>
</dbReference>
<dbReference type="AlphaFoldDB" id="A0A0B1SMT0"/>
<evidence type="ECO:0000256" key="2">
    <source>
        <dbReference type="ARBA" id="ARBA00022898"/>
    </source>
</evidence>
<dbReference type="OrthoDB" id="4418812at2759"/>
<evidence type="ECO:0000313" key="8">
    <source>
        <dbReference type="Proteomes" id="UP000053660"/>
    </source>
</evidence>
<gene>
    <name evidence="7" type="ORF">OESDEN_14012</name>
</gene>
<evidence type="ECO:0000256" key="5">
    <source>
        <dbReference type="ARBA" id="ARBA00042605"/>
    </source>
</evidence>
<accession>A0A0B1SMT0</accession>
<dbReference type="PANTHER" id="PTHR48078">
    <property type="entry name" value="THREONINE DEHYDRATASE, MITOCHONDRIAL-RELATED"/>
    <property type="match status" value="1"/>
</dbReference>
<keyword evidence="8" id="KW-1185">Reference proteome</keyword>
<proteinExistence type="predicted"/>
<dbReference type="GO" id="GO:0006565">
    <property type="term" value="P:L-serine catabolic process"/>
    <property type="evidence" value="ECO:0007669"/>
    <property type="project" value="TreeGrafter"/>
</dbReference>
<dbReference type="EMBL" id="KN561091">
    <property type="protein sequence ID" value="KHJ86244.1"/>
    <property type="molecule type" value="Genomic_DNA"/>
</dbReference>
<dbReference type="InterPro" id="IPR001926">
    <property type="entry name" value="TrpB-like_PALP"/>
</dbReference>
<protein>
    <recommendedName>
        <fullName evidence="4">L-serine deaminase</fullName>
    </recommendedName>
    <alternativeName>
        <fullName evidence="5">L-threonine dehydratase</fullName>
    </alternativeName>
</protein>
<keyword evidence="3" id="KW-0456">Lyase</keyword>
<dbReference type="GO" id="GO:0006567">
    <property type="term" value="P:L-threonine catabolic process"/>
    <property type="evidence" value="ECO:0007669"/>
    <property type="project" value="TreeGrafter"/>
</dbReference>
<dbReference type="GO" id="GO:0009097">
    <property type="term" value="P:isoleucine biosynthetic process"/>
    <property type="evidence" value="ECO:0007669"/>
    <property type="project" value="TreeGrafter"/>
</dbReference>
<feature type="domain" description="Tryptophan synthase beta chain-like PALP" evidence="6">
    <location>
        <begin position="4"/>
        <end position="245"/>
    </location>
</feature>
<dbReference type="InterPro" id="IPR044561">
    <property type="entry name" value="ACT_ThrD-II-like"/>
</dbReference>
<evidence type="ECO:0000256" key="4">
    <source>
        <dbReference type="ARBA" id="ARBA00041766"/>
    </source>
</evidence>
<reference evidence="7 8" key="1">
    <citation type="submission" date="2014-03" db="EMBL/GenBank/DDBJ databases">
        <title>Draft genome of the hookworm Oesophagostomum dentatum.</title>
        <authorList>
            <person name="Mitreva M."/>
        </authorList>
    </citation>
    <scope>NUCLEOTIDE SEQUENCE [LARGE SCALE GENOMIC DNA]</scope>
    <source>
        <strain evidence="7 8">OD-Hann</strain>
    </source>
</reference>
<name>A0A0B1SMT0_OESDE</name>
<keyword evidence="2" id="KW-0663">Pyridoxal phosphate</keyword>
<evidence type="ECO:0000259" key="6">
    <source>
        <dbReference type="Pfam" id="PF00291"/>
    </source>
</evidence>
<comment type="cofactor">
    <cofactor evidence="1">
        <name>pyridoxal 5'-phosphate</name>
        <dbReference type="ChEBI" id="CHEBI:597326"/>
    </cofactor>
</comment>
<dbReference type="SUPFAM" id="SSF53686">
    <property type="entry name" value="Tryptophan synthase beta subunit-like PLP-dependent enzymes"/>
    <property type="match status" value="2"/>
</dbReference>
<organism evidence="7 8">
    <name type="scientific">Oesophagostomum dentatum</name>
    <name type="common">Nodular worm</name>
    <dbReference type="NCBI Taxonomy" id="61180"/>
    <lineage>
        <taxon>Eukaryota</taxon>
        <taxon>Metazoa</taxon>
        <taxon>Ecdysozoa</taxon>
        <taxon>Nematoda</taxon>
        <taxon>Chromadorea</taxon>
        <taxon>Rhabditida</taxon>
        <taxon>Rhabditina</taxon>
        <taxon>Rhabditomorpha</taxon>
        <taxon>Strongyloidea</taxon>
        <taxon>Strongylidae</taxon>
        <taxon>Oesophagostomum</taxon>
    </lineage>
</organism>
<dbReference type="GO" id="GO:0004794">
    <property type="term" value="F:threonine deaminase activity"/>
    <property type="evidence" value="ECO:0007669"/>
    <property type="project" value="TreeGrafter"/>
</dbReference>
<feature type="domain" description="Tryptophan synthase beta chain-like PALP" evidence="6">
    <location>
        <begin position="375"/>
        <end position="482"/>
    </location>
</feature>
<dbReference type="InterPro" id="IPR036052">
    <property type="entry name" value="TrpB-like_PALP_sf"/>
</dbReference>
<evidence type="ECO:0000256" key="3">
    <source>
        <dbReference type="ARBA" id="ARBA00023239"/>
    </source>
</evidence>
<dbReference type="Proteomes" id="UP000053660">
    <property type="component" value="Unassembled WGS sequence"/>
</dbReference>